<dbReference type="InterPro" id="IPR000847">
    <property type="entry name" value="LysR_HTH_N"/>
</dbReference>
<feature type="domain" description="HTH lysR-type" evidence="5">
    <location>
        <begin position="1"/>
        <end position="57"/>
    </location>
</feature>
<proteinExistence type="inferred from homology"/>
<dbReference type="SUPFAM" id="SSF53850">
    <property type="entry name" value="Periplasmic binding protein-like II"/>
    <property type="match status" value="1"/>
</dbReference>
<dbReference type="RefSeq" id="WP_055162897.1">
    <property type="nucleotide sequence ID" value="NZ_CABIWZ010000026.1"/>
</dbReference>
<evidence type="ECO:0000256" key="3">
    <source>
        <dbReference type="ARBA" id="ARBA00023125"/>
    </source>
</evidence>
<dbReference type="Pfam" id="PF00126">
    <property type="entry name" value="HTH_1"/>
    <property type="match status" value="1"/>
</dbReference>
<keyword evidence="3" id="KW-0238">DNA-binding</keyword>
<dbReference type="CDD" id="cd05466">
    <property type="entry name" value="PBP2_LTTR_substrate"/>
    <property type="match status" value="1"/>
</dbReference>
<protein>
    <submittedName>
        <fullName evidence="6">Morphology and auto-aggregation control protein</fullName>
    </submittedName>
</protein>
<dbReference type="InterPro" id="IPR005119">
    <property type="entry name" value="LysR_subst-bd"/>
</dbReference>
<dbReference type="STRING" id="187979.ERS852385_02105"/>
<gene>
    <name evidence="6" type="primary">oxyR_3</name>
    <name evidence="6" type="ORF">ERS852385_02105</name>
</gene>
<dbReference type="PRINTS" id="PR00039">
    <property type="entry name" value="HTHLYSR"/>
</dbReference>
<evidence type="ECO:0000256" key="1">
    <source>
        <dbReference type="ARBA" id="ARBA00009437"/>
    </source>
</evidence>
<dbReference type="eggNOG" id="COG0583">
    <property type="taxonomic scope" value="Bacteria"/>
</dbReference>
<comment type="similarity">
    <text evidence="1">Belongs to the LysR transcriptional regulatory family.</text>
</comment>
<evidence type="ECO:0000313" key="6">
    <source>
        <dbReference type="EMBL" id="CUO08944.1"/>
    </source>
</evidence>
<evidence type="ECO:0000313" key="7">
    <source>
        <dbReference type="Proteomes" id="UP000095546"/>
    </source>
</evidence>
<dbReference type="OrthoDB" id="9803735at2"/>
<organism evidence="6 7">
    <name type="scientific">Mitsuokella jalaludinii</name>
    <dbReference type="NCBI Taxonomy" id="187979"/>
    <lineage>
        <taxon>Bacteria</taxon>
        <taxon>Bacillati</taxon>
        <taxon>Bacillota</taxon>
        <taxon>Negativicutes</taxon>
        <taxon>Selenomonadales</taxon>
        <taxon>Selenomonadaceae</taxon>
        <taxon>Mitsuokella</taxon>
    </lineage>
</organism>
<dbReference type="AlphaFoldDB" id="A0A174C708"/>
<dbReference type="PANTHER" id="PTHR30419">
    <property type="entry name" value="HTH-TYPE TRANSCRIPTIONAL REGULATOR YBHD"/>
    <property type="match status" value="1"/>
</dbReference>
<dbReference type="Pfam" id="PF03466">
    <property type="entry name" value="LysR_substrate"/>
    <property type="match status" value="1"/>
</dbReference>
<sequence length="311" mass="35106">MQQDMRYVYEVYKQKSFSKAAQALFITQPALSIAIGKLEDKIGMPIFDRSTRPISLTTAGRVYLRAIERTRALEQDLRHQLDDIRELKRGEITIGSSHFINAYILPRILTAFNQAFPQIRLNLLEGSSHAMAHMLEQGEIDLTFSCDDCVIKNFASTPAFTDTILLAIPGDGPRHAQRERLTAADILAGRHLDPDCPSVDLTDFAAEPFILLRSGNNLHDRAMRFFHRVGIEPAVKMELSQMATAYRLAEAGFAATFLSDRLIAHKNSRLSFYRLAAPESRRSFYALTNPKRYLSEAVQQFISLMPQANTI</sequence>
<dbReference type="Proteomes" id="UP000095546">
    <property type="component" value="Unassembled WGS sequence"/>
</dbReference>
<dbReference type="SUPFAM" id="SSF46785">
    <property type="entry name" value="Winged helix' DNA-binding domain"/>
    <property type="match status" value="1"/>
</dbReference>
<dbReference type="Gene3D" id="3.40.190.290">
    <property type="match status" value="1"/>
</dbReference>
<accession>A0A174C708</accession>
<dbReference type="FunFam" id="1.10.10.10:FF:000001">
    <property type="entry name" value="LysR family transcriptional regulator"/>
    <property type="match status" value="1"/>
</dbReference>
<dbReference type="InterPro" id="IPR036388">
    <property type="entry name" value="WH-like_DNA-bd_sf"/>
</dbReference>
<keyword evidence="7" id="KW-1185">Reference proteome</keyword>
<name>A0A174C708_9FIRM</name>
<dbReference type="EMBL" id="CYYU01000026">
    <property type="protein sequence ID" value="CUO08944.1"/>
    <property type="molecule type" value="Genomic_DNA"/>
</dbReference>
<evidence type="ECO:0000256" key="4">
    <source>
        <dbReference type="ARBA" id="ARBA00023163"/>
    </source>
</evidence>
<dbReference type="InterPro" id="IPR050950">
    <property type="entry name" value="HTH-type_LysR_regulators"/>
</dbReference>
<dbReference type="InterPro" id="IPR036390">
    <property type="entry name" value="WH_DNA-bd_sf"/>
</dbReference>
<dbReference type="GO" id="GO:0003677">
    <property type="term" value="F:DNA binding"/>
    <property type="evidence" value="ECO:0007669"/>
    <property type="project" value="UniProtKB-KW"/>
</dbReference>
<keyword evidence="4" id="KW-0804">Transcription</keyword>
<dbReference type="GO" id="GO:0005829">
    <property type="term" value="C:cytosol"/>
    <property type="evidence" value="ECO:0007669"/>
    <property type="project" value="TreeGrafter"/>
</dbReference>
<dbReference type="PANTHER" id="PTHR30419:SF8">
    <property type="entry name" value="NITROGEN ASSIMILATION TRANSCRIPTIONAL ACTIVATOR-RELATED"/>
    <property type="match status" value="1"/>
</dbReference>
<dbReference type="PROSITE" id="PS50931">
    <property type="entry name" value="HTH_LYSR"/>
    <property type="match status" value="1"/>
</dbReference>
<keyword evidence="2" id="KW-0805">Transcription regulation</keyword>
<evidence type="ECO:0000256" key="2">
    <source>
        <dbReference type="ARBA" id="ARBA00023015"/>
    </source>
</evidence>
<evidence type="ECO:0000259" key="5">
    <source>
        <dbReference type="PROSITE" id="PS50931"/>
    </source>
</evidence>
<dbReference type="GO" id="GO:0003700">
    <property type="term" value="F:DNA-binding transcription factor activity"/>
    <property type="evidence" value="ECO:0007669"/>
    <property type="project" value="InterPro"/>
</dbReference>
<reference evidence="6 7" key="1">
    <citation type="submission" date="2015-09" db="EMBL/GenBank/DDBJ databases">
        <authorList>
            <consortium name="Pathogen Informatics"/>
        </authorList>
    </citation>
    <scope>NUCLEOTIDE SEQUENCE [LARGE SCALE GENOMIC DNA]</scope>
    <source>
        <strain evidence="6 7">2789STDY5608828</strain>
    </source>
</reference>
<dbReference type="Gene3D" id="1.10.10.10">
    <property type="entry name" value="Winged helix-like DNA-binding domain superfamily/Winged helix DNA-binding domain"/>
    <property type="match status" value="1"/>
</dbReference>